<dbReference type="Gene3D" id="1.20.1640.10">
    <property type="entry name" value="Multidrug efflux transporter AcrB transmembrane domain"/>
    <property type="match status" value="1"/>
</dbReference>
<dbReference type="AlphaFoldDB" id="A0A2A4WY59"/>
<dbReference type="PRINTS" id="PR00702">
    <property type="entry name" value="ACRIFLAVINRP"/>
</dbReference>
<organism evidence="2 3">
    <name type="scientific">SAR86 cluster bacterium</name>
    <dbReference type="NCBI Taxonomy" id="2030880"/>
    <lineage>
        <taxon>Bacteria</taxon>
        <taxon>Pseudomonadati</taxon>
        <taxon>Pseudomonadota</taxon>
        <taxon>Gammaproteobacteria</taxon>
        <taxon>SAR86 cluster</taxon>
    </lineage>
</organism>
<dbReference type="SUPFAM" id="SSF82866">
    <property type="entry name" value="Multidrug efflux transporter AcrB transmembrane domain"/>
    <property type="match status" value="1"/>
</dbReference>
<feature type="non-terminal residue" evidence="2">
    <location>
        <position position="411"/>
    </location>
</feature>
<dbReference type="Pfam" id="PF00873">
    <property type="entry name" value="ACR_tran"/>
    <property type="match status" value="1"/>
</dbReference>
<feature type="transmembrane region" description="Helical" evidence="1">
    <location>
        <begin position="365"/>
        <end position="384"/>
    </location>
</feature>
<sequence length="411" mass="44362">MISWIIKKSIDQRGLVLVAALLLGVVGLQNFRTMPVDAIPDLSDVQVIIRTPFPGQAPQVVEDQITYPLTTAMLSVPGAETVRGYSFFGDSFVYIIFEDGTDQYWARSRVLEYLSQVSATLPPNVTPALGPDATGVGWIYEYALVDRSGQHDISELRAIQDWFLKFELQTVSGVSEVATIGGMVKQYQVEIDPDQLSAQGLSLLQVKDAIQRGNREVGGSVIEMAETEFMVRATGYIKGIDDLSQIPLKMNARGVPVLLGDVAEINLGPQLRRGVADLNGEGEVVGGVVIMRNGENPGTTIEAIKARLEQLQSGLPSGVEVVTTYDRSQLIDSAVENLYSKLLEEFLIVGAVCLIFLFHLRSSLVVILMLPLGILGAMLAMRAQGLNANIMSLGGIAIAIGAMVDGAIVMI</sequence>
<dbReference type="GO" id="GO:0042910">
    <property type="term" value="F:xenobiotic transmembrane transporter activity"/>
    <property type="evidence" value="ECO:0007669"/>
    <property type="project" value="TreeGrafter"/>
</dbReference>
<dbReference type="Gene3D" id="3.30.2090.10">
    <property type="entry name" value="Multidrug efflux transporter AcrB TolC docking domain, DN and DC subdomains"/>
    <property type="match status" value="1"/>
</dbReference>
<reference evidence="3" key="1">
    <citation type="submission" date="2017-08" db="EMBL/GenBank/DDBJ databases">
        <title>A dynamic microbial community with high functional redundancy inhabits the cold, oxic subseafloor aquifer.</title>
        <authorList>
            <person name="Tully B.J."/>
            <person name="Wheat C.G."/>
            <person name="Glazer B.T."/>
            <person name="Huber J.A."/>
        </authorList>
    </citation>
    <scope>NUCLEOTIDE SEQUENCE [LARGE SCALE GENOMIC DNA]</scope>
</reference>
<dbReference type="SUPFAM" id="SSF82714">
    <property type="entry name" value="Multidrug efflux transporter AcrB TolC docking domain, DN and DC subdomains"/>
    <property type="match status" value="1"/>
</dbReference>
<dbReference type="EMBL" id="NVUL01000094">
    <property type="protein sequence ID" value="PCI74765.1"/>
    <property type="molecule type" value="Genomic_DNA"/>
</dbReference>
<keyword evidence="1" id="KW-1133">Transmembrane helix</keyword>
<protein>
    <submittedName>
        <fullName evidence="2">CusA/CzcA family heavy metal efflux RND transporter</fullName>
    </submittedName>
</protein>
<dbReference type="Gene3D" id="3.30.70.1430">
    <property type="entry name" value="Multidrug efflux transporter AcrB pore domain"/>
    <property type="match status" value="1"/>
</dbReference>
<dbReference type="Proteomes" id="UP000218767">
    <property type="component" value="Unassembled WGS sequence"/>
</dbReference>
<proteinExistence type="predicted"/>
<evidence type="ECO:0000313" key="2">
    <source>
        <dbReference type="EMBL" id="PCI74765.1"/>
    </source>
</evidence>
<accession>A0A2A4WY59</accession>
<feature type="transmembrane region" description="Helical" evidence="1">
    <location>
        <begin position="390"/>
        <end position="410"/>
    </location>
</feature>
<gene>
    <name evidence="2" type="ORF">COB20_14615</name>
</gene>
<dbReference type="InterPro" id="IPR027463">
    <property type="entry name" value="AcrB_DN_DC_subdom"/>
</dbReference>
<evidence type="ECO:0000256" key="1">
    <source>
        <dbReference type="SAM" id="Phobius"/>
    </source>
</evidence>
<dbReference type="PANTHER" id="PTHR32063:SF19">
    <property type="entry name" value="CATION EFFLUX SYSTEM PROTEIN CUSA"/>
    <property type="match status" value="1"/>
</dbReference>
<name>A0A2A4WY59_9GAMM</name>
<dbReference type="InterPro" id="IPR001036">
    <property type="entry name" value="Acrflvin-R"/>
</dbReference>
<dbReference type="GO" id="GO:0005886">
    <property type="term" value="C:plasma membrane"/>
    <property type="evidence" value="ECO:0007669"/>
    <property type="project" value="TreeGrafter"/>
</dbReference>
<evidence type="ECO:0000313" key="3">
    <source>
        <dbReference type="Proteomes" id="UP000218767"/>
    </source>
</evidence>
<keyword evidence="1" id="KW-0812">Transmembrane</keyword>
<dbReference type="Gene3D" id="3.30.70.1320">
    <property type="entry name" value="Multidrug efflux transporter AcrB pore domain like"/>
    <property type="match status" value="1"/>
</dbReference>
<keyword evidence="1" id="KW-0472">Membrane</keyword>
<dbReference type="PANTHER" id="PTHR32063">
    <property type="match status" value="1"/>
</dbReference>
<dbReference type="SUPFAM" id="SSF82693">
    <property type="entry name" value="Multidrug efflux transporter AcrB pore domain, PN1, PN2, PC1 and PC2 subdomains"/>
    <property type="match status" value="2"/>
</dbReference>
<comment type="caution">
    <text evidence="2">The sequence shown here is derived from an EMBL/GenBank/DDBJ whole genome shotgun (WGS) entry which is preliminary data.</text>
</comment>